<sequence length="393" mass="42173">MKQAVILAAGEGQRLRPFTSSKSKVMLSIAGKPLLEYVIESLARNGIRDIILVVGYKRERIFDYFGDGGHLGVEITYVSQPNQLGTAHALKQTKDKIRGDFLVLNGDQLISPATIGDFVKEPPQAVMVKAINGEDPRRYGVVSSSGRRLTSIEEKPSIAKSNLINTGIYSFSTRVFDYIAEHLDIPMVLQSMIKDGLDIRVAESRGVWLDIVYPWDMLSLNAVVSDTLKPGVAGTIESGVVMKGPVLIGKNTVIRSNSYITGPVIIGEGCDIGPSVCIYPYTSIADNVTIAPFCQIKNSLIYSGNSIGVASVIEDSVIDRGCVIRGQFSAPSAEVETRINDELHKIKVGTMMGEDCMVGNGAVLQGGTVVGNSSRIAPLKTLLGSIPDGSLVV</sequence>
<comment type="pathway">
    <text evidence="1">Nucleotide-sugar biosynthesis; UDP-N-acetyl-alpha-D-glucosamine biosynthesis; N-acetyl-alpha-D-glucosamine 1-phosphate from alpha-D-glucosamine 6-phosphate (route II): step 2/2.</text>
</comment>
<keyword evidence="5 13" id="KW-0808">Transferase</keyword>
<dbReference type="Pfam" id="PF25087">
    <property type="entry name" value="GMPPB_C"/>
    <property type="match status" value="1"/>
</dbReference>
<gene>
    <name evidence="13" type="ORF">DA01_01420</name>
</gene>
<dbReference type="InterPro" id="IPR050065">
    <property type="entry name" value="GlmU-like"/>
</dbReference>
<dbReference type="PANTHER" id="PTHR43584">
    <property type="entry name" value="NUCLEOTIDYL TRANSFERASE"/>
    <property type="match status" value="1"/>
</dbReference>
<evidence type="ECO:0000259" key="11">
    <source>
        <dbReference type="Pfam" id="PF00483"/>
    </source>
</evidence>
<dbReference type="UniPathway" id="UPA00113">
    <property type="reaction ID" value="UER00532"/>
</dbReference>
<dbReference type="Gene3D" id="3.90.550.10">
    <property type="entry name" value="Spore Coat Polysaccharide Biosynthesis Protein SpsA, Chain A"/>
    <property type="match status" value="1"/>
</dbReference>
<evidence type="ECO:0000256" key="8">
    <source>
        <dbReference type="ARBA" id="ARBA00023315"/>
    </source>
</evidence>
<evidence type="ECO:0000256" key="10">
    <source>
        <dbReference type="ARBA" id="ARBA00048493"/>
    </source>
</evidence>
<comment type="catalytic activity">
    <reaction evidence="9">
        <text>alpha-D-glucosamine 1-phosphate + acetyl-CoA = N-acetyl-alpha-D-glucosamine 1-phosphate + CoA + H(+)</text>
        <dbReference type="Rhea" id="RHEA:13725"/>
        <dbReference type="ChEBI" id="CHEBI:15378"/>
        <dbReference type="ChEBI" id="CHEBI:57287"/>
        <dbReference type="ChEBI" id="CHEBI:57288"/>
        <dbReference type="ChEBI" id="CHEBI:57776"/>
        <dbReference type="ChEBI" id="CHEBI:58516"/>
        <dbReference type="EC" id="2.3.1.157"/>
    </reaction>
</comment>
<evidence type="ECO:0000256" key="1">
    <source>
        <dbReference type="ARBA" id="ARBA00005166"/>
    </source>
</evidence>
<evidence type="ECO:0000256" key="5">
    <source>
        <dbReference type="ARBA" id="ARBA00022679"/>
    </source>
</evidence>
<dbReference type="InterPro" id="IPR029044">
    <property type="entry name" value="Nucleotide-diphossugar_trans"/>
</dbReference>
<comment type="similarity">
    <text evidence="3">In the C-terminal section; belongs to the transferase hexapeptide repeat family.</text>
</comment>
<dbReference type="OrthoDB" id="9801899at2"/>
<protein>
    <submittedName>
        <fullName evidence="13">Glucose-1-phosphate thymidylyltransferase</fullName>
    </submittedName>
</protein>
<evidence type="ECO:0000313" key="13">
    <source>
        <dbReference type="EMBL" id="KSV18661.1"/>
    </source>
</evidence>
<name>A0A0V8M4F7_9CHLR</name>
<comment type="catalytic activity">
    <reaction evidence="10">
        <text>N-acetyl-alpha-D-glucosamine 1-phosphate + UTP + H(+) = UDP-N-acetyl-alpha-D-glucosamine + diphosphate</text>
        <dbReference type="Rhea" id="RHEA:13509"/>
        <dbReference type="ChEBI" id="CHEBI:15378"/>
        <dbReference type="ChEBI" id="CHEBI:33019"/>
        <dbReference type="ChEBI" id="CHEBI:46398"/>
        <dbReference type="ChEBI" id="CHEBI:57705"/>
        <dbReference type="ChEBI" id="CHEBI:57776"/>
        <dbReference type="EC" id="2.7.7.23"/>
    </reaction>
</comment>
<dbReference type="InterPro" id="IPR056729">
    <property type="entry name" value="GMPPB_C"/>
</dbReference>
<comment type="caution">
    <text evidence="13">The sequence shown here is derived from an EMBL/GenBank/DDBJ whole genome shotgun (WGS) entry which is preliminary data.</text>
</comment>
<keyword evidence="6" id="KW-0548">Nucleotidyltransferase</keyword>
<dbReference type="PATRIC" id="fig|61435.5.peg.289"/>
<dbReference type="GO" id="GO:0003977">
    <property type="term" value="F:UDP-N-acetylglucosamine diphosphorylase activity"/>
    <property type="evidence" value="ECO:0007669"/>
    <property type="project" value="UniProtKB-EC"/>
</dbReference>
<comment type="similarity">
    <text evidence="4">In the N-terminal section; belongs to the N-acetylglucosamine-1-phosphate uridyltransferase family.</text>
</comment>
<dbReference type="InterPro" id="IPR005835">
    <property type="entry name" value="NTP_transferase_dom"/>
</dbReference>
<feature type="domain" description="Mannose-1-phosphate guanyltransferase C-terminal" evidence="12">
    <location>
        <begin position="260"/>
        <end position="372"/>
    </location>
</feature>
<evidence type="ECO:0000259" key="12">
    <source>
        <dbReference type="Pfam" id="PF25087"/>
    </source>
</evidence>
<dbReference type="AlphaFoldDB" id="A0A0V8M4F7"/>
<dbReference type="GO" id="GO:0006048">
    <property type="term" value="P:UDP-N-acetylglucosamine biosynthetic process"/>
    <property type="evidence" value="ECO:0007669"/>
    <property type="project" value="UniProtKB-UniPathway"/>
</dbReference>
<comment type="pathway">
    <text evidence="2">Nucleotide-sugar biosynthesis; UDP-N-acetyl-alpha-D-glucosamine biosynthesis; UDP-N-acetyl-alpha-D-glucosamine from N-acetyl-alpha-D-glucosamine 1-phosphate: step 1/1.</text>
</comment>
<dbReference type="InterPro" id="IPR011004">
    <property type="entry name" value="Trimer_LpxA-like_sf"/>
</dbReference>
<feature type="domain" description="Nucleotidyl transferase" evidence="11">
    <location>
        <begin position="4"/>
        <end position="211"/>
    </location>
</feature>
<evidence type="ECO:0000256" key="6">
    <source>
        <dbReference type="ARBA" id="ARBA00022695"/>
    </source>
</evidence>
<evidence type="ECO:0000256" key="3">
    <source>
        <dbReference type="ARBA" id="ARBA00007707"/>
    </source>
</evidence>
<dbReference type="Proteomes" id="UP000053577">
    <property type="component" value="Unassembled WGS sequence"/>
</dbReference>
<keyword evidence="8" id="KW-0012">Acyltransferase</keyword>
<dbReference type="GO" id="GO:0019134">
    <property type="term" value="F:glucosamine-1-phosphate N-acetyltransferase activity"/>
    <property type="evidence" value="ECO:0007669"/>
    <property type="project" value="UniProtKB-EC"/>
</dbReference>
<proteinExistence type="inferred from homology"/>
<evidence type="ECO:0000313" key="14">
    <source>
        <dbReference type="Proteomes" id="UP000053577"/>
    </source>
</evidence>
<dbReference type="InterPro" id="IPR023915">
    <property type="entry name" value="Bifunctiontional_GlmU_arc-type"/>
</dbReference>
<evidence type="ECO:0000256" key="9">
    <source>
        <dbReference type="ARBA" id="ARBA00048247"/>
    </source>
</evidence>
<evidence type="ECO:0000256" key="7">
    <source>
        <dbReference type="ARBA" id="ARBA00023268"/>
    </source>
</evidence>
<dbReference type="CDD" id="cd04181">
    <property type="entry name" value="NTP_transferase"/>
    <property type="match status" value="1"/>
</dbReference>
<dbReference type="EMBL" id="JGYD01000010">
    <property type="protein sequence ID" value="KSV18661.1"/>
    <property type="molecule type" value="Genomic_DNA"/>
</dbReference>
<dbReference type="SUPFAM" id="SSF51161">
    <property type="entry name" value="Trimeric LpxA-like enzymes"/>
    <property type="match status" value="1"/>
</dbReference>
<dbReference type="PANTHER" id="PTHR43584:SF8">
    <property type="entry name" value="N-ACETYLMURAMATE ALPHA-1-PHOSPHATE URIDYLYLTRANSFERASE"/>
    <property type="match status" value="1"/>
</dbReference>
<dbReference type="SUPFAM" id="SSF53448">
    <property type="entry name" value="Nucleotide-diphospho-sugar transferases"/>
    <property type="match status" value="1"/>
</dbReference>
<dbReference type="Gene3D" id="2.160.10.10">
    <property type="entry name" value="Hexapeptide repeat proteins"/>
    <property type="match status" value="1"/>
</dbReference>
<keyword evidence="7" id="KW-0511">Multifunctional enzyme</keyword>
<organism evidence="13 14">
    <name type="scientific">Dehalococcoides mccartyi</name>
    <dbReference type="NCBI Taxonomy" id="61435"/>
    <lineage>
        <taxon>Bacteria</taxon>
        <taxon>Bacillati</taxon>
        <taxon>Chloroflexota</taxon>
        <taxon>Dehalococcoidia</taxon>
        <taxon>Dehalococcoidales</taxon>
        <taxon>Dehalococcoidaceae</taxon>
        <taxon>Dehalococcoides</taxon>
    </lineage>
</organism>
<evidence type="ECO:0000256" key="2">
    <source>
        <dbReference type="ARBA" id="ARBA00005208"/>
    </source>
</evidence>
<reference evidence="13 14" key="1">
    <citation type="journal article" date="2015" name="Sci. Rep.">
        <title>A comparative genomics and reductive dehalogenase gene transcription study of two chloroethene-respiring bacteria, Dehalococcoides mccartyi strains MB and 11a.</title>
        <authorList>
            <person name="Low A."/>
            <person name="Shen Z."/>
            <person name="Cheng D."/>
            <person name="Rogers M.J."/>
            <person name="Lee P.K."/>
            <person name="He J."/>
        </authorList>
    </citation>
    <scope>NUCLEOTIDE SEQUENCE [LARGE SCALE GENOMIC DNA]</scope>
    <source>
        <strain evidence="13 14">MB</strain>
    </source>
</reference>
<dbReference type="NCBIfam" id="TIGR03992">
    <property type="entry name" value="Arch_glmU"/>
    <property type="match status" value="1"/>
</dbReference>
<accession>A0A0V8M4F7</accession>
<dbReference type="Pfam" id="PF00483">
    <property type="entry name" value="NTP_transferase"/>
    <property type="match status" value="1"/>
</dbReference>
<evidence type="ECO:0000256" key="4">
    <source>
        <dbReference type="ARBA" id="ARBA00007947"/>
    </source>
</evidence>
<dbReference type="RefSeq" id="WP_058292153.1">
    <property type="nucleotide sequence ID" value="NZ_JGYD01000010.1"/>
</dbReference>